<dbReference type="SUPFAM" id="SSF101148">
    <property type="entry name" value="Plant invertase/pectin methylesterase inhibitor"/>
    <property type="match status" value="1"/>
</dbReference>
<evidence type="ECO:0000256" key="4">
    <source>
        <dbReference type="ARBA" id="ARBA00007786"/>
    </source>
</evidence>
<dbReference type="Pfam" id="PF01095">
    <property type="entry name" value="Pectinesterase"/>
    <property type="match status" value="1"/>
</dbReference>
<evidence type="ECO:0000256" key="11">
    <source>
        <dbReference type="SAM" id="Phobius"/>
    </source>
</evidence>
<protein>
    <recommendedName>
        <fullName evidence="5 10">Pectinesterase</fullName>
        <ecNumber evidence="5 10">3.1.1.11</ecNumber>
    </recommendedName>
</protein>
<dbReference type="InterPro" id="IPR012334">
    <property type="entry name" value="Pectin_lyas_fold"/>
</dbReference>
<keyword evidence="11" id="KW-0812">Transmembrane</keyword>
<dbReference type="NCBIfam" id="TIGR01614">
    <property type="entry name" value="PME_inhib"/>
    <property type="match status" value="1"/>
</dbReference>
<dbReference type="CDD" id="cd15798">
    <property type="entry name" value="PMEI-like_3"/>
    <property type="match status" value="1"/>
</dbReference>
<dbReference type="GO" id="GO:0030599">
    <property type="term" value="F:pectinesterase activity"/>
    <property type="evidence" value="ECO:0007669"/>
    <property type="project" value="UniProtKB-UniRule"/>
</dbReference>
<dbReference type="GO" id="GO:0045490">
    <property type="term" value="P:pectin catabolic process"/>
    <property type="evidence" value="ECO:0007669"/>
    <property type="project" value="UniProtKB-UniRule"/>
</dbReference>
<keyword evidence="11" id="KW-0472">Membrane</keyword>
<keyword evidence="11" id="KW-1133">Transmembrane helix</keyword>
<dbReference type="InterPro" id="IPR011050">
    <property type="entry name" value="Pectin_lyase_fold/virulence"/>
</dbReference>
<keyword evidence="7 10" id="KW-0378">Hydrolase</keyword>
<comment type="pathway">
    <text evidence="2 10">Glycan metabolism; pectin degradation; 2-dehydro-3-deoxy-D-gluconate from pectin: step 1/5.</text>
</comment>
<evidence type="ECO:0000259" key="12">
    <source>
        <dbReference type="SMART" id="SM00856"/>
    </source>
</evidence>
<dbReference type="EC" id="3.1.1.11" evidence="5 10"/>
<keyword evidence="6" id="KW-0964">Secreted</keyword>
<comment type="similarity">
    <text evidence="3">In the N-terminal section; belongs to the PMEI family.</text>
</comment>
<evidence type="ECO:0000313" key="14">
    <source>
        <dbReference type="Proteomes" id="UP001210211"/>
    </source>
</evidence>
<evidence type="ECO:0000256" key="9">
    <source>
        <dbReference type="PROSITE-ProRule" id="PRU10040"/>
    </source>
</evidence>
<evidence type="ECO:0000256" key="7">
    <source>
        <dbReference type="ARBA" id="ARBA00022801"/>
    </source>
</evidence>
<feature type="domain" description="Pectinesterase inhibitor" evidence="12">
    <location>
        <begin position="56"/>
        <end position="206"/>
    </location>
</feature>
<dbReference type="Gene3D" id="1.20.140.40">
    <property type="entry name" value="Invertase/pectin methylesterase inhibitor family protein"/>
    <property type="match status" value="1"/>
</dbReference>
<name>A0AAD6EQF2_9POAL</name>
<evidence type="ECO:0000256" key="5">
    <source>
        <dbReference type="ARBA" id="ARBA00013229"/>
    </source>
</evidence>
<comment type="subcellular location">
    <subcellularLocation>
        <location evidence="1">Secreted</location>
        <location evidence="1">Cell wall</location>
    </subcellularLocation>
</comment>
<dbReference type="Gene3D" id="2.160.20.10">
    <property type="entry name" value="Single-stranded right-handed beta-helix, Pectin lyase-like"/>
    <property type="match status" value="1"/>
</dbReference>
<dbReference type="Proteomes" id="UP001210211">
    <property type="component" value="Unassembled WGS sequence"/>
</dbReference>
<dbReference type="SMART" id="SM00856">
    <property type="entry name" value="PMEI"/>
    <property type="match status" value="1"/>
</dbReference>
<evidence type="ECO:0000256" key="8">
    <source>
        <dbReference type="ARBA" id="ARBA00023085"/>
    </source>
</evidence>
<dbReference type="InterPro" id="IPR035513">
    <property type="entry name" value="Invertase/methylesterase_inhib"/>
</dbReference>
<keyword evidence="6" id="KW-0134">Cell wall</keyword>
<sequence length="578" mass="64113">MAGNRLDDDIRRMQRTKTIAATASAIFLVLLVVGTIAFITTQADDEGTVATRNMHSTSKSVQMLCSSTDYPNTCVLTITRALESKYNDSSSVDPKELLYAALHVVNHEVDQAFENSPLFKSNDSRIRDAAEDCIHLFDECRFNIERSLNKSVEFGTNWSHDLETWTSAVISFQQTCTDSFPEGETKEKVKMLMKTAKEVSSNAVSIVGQVAGLLTLLGDQDSTSNERQLLENAKGSPIWLSKSERRSVLGDYKSKLTPNVTVAKDGTGNFTTISAALEAMPEKYDGRYVIYVKGGIYEETVDVKKRMTNVTMYGDGSTKSIITGSKNVIDGTRLWLTATMIVSGDGFMGIDLGILNTAGPEKQEAVALRVMADKAIFLSCRMEGYQQTIYAQAYRQFYRNCVIKGTVDFVSGDAAAVFQQCIFLIRRPLPSQSTILTAQSRSDRQQTTGFVLHRCKILPDPSFHSDNNSSSLNNYLGRPSKKFSRLVIMESHVGKIVHPEGYTPSESAKDGWQSSLYFVEYRNVGGGSNFSKRVKWPGFRVIGTKEAKRFTVGRFLHGSSWIQAKGVPVKLGLYRRPV</sequence>
<dbReference type="InterPro" id="IPR006501">
    <property type="entry name" value="Pectinesterase_inhib_dom"/>
</dbReference>
<proteinExistence type="inferred from homology"/>
<evidence type="ECO:0000256" key="10">
    <source>
        <dbReference type="RuleBase" id="RU000589"/>
    </source>
</evidence>
<feature type="transmembrane region" description="Helical" evidence="11">
    <location>
        <begin position="20"/>
        <end position="39"/>
    </location>
</feature>
<gene>
    <name evidence="13" type="ORF">LUZ61_000840</name>
</gene>
<dbReference type="SUPFAM" id="SSF51126">
    <property type="entry name" value="Pectin lyase-like"/>
    <property type="match status" value="1"/>
</dbReference>
<dbReference type="InterPro" id="IPR033131">
    <property type="entry name" value="Pectinesterase_Asp_AS"/>
</dbReference>
<feature type="active site" evidence="9">
    <location>
        <position position="408"/>
    </location>
</feature>
<dbReference type="GO" id="GO:0004857">
    <property type="term" value="F:enzyme inhibitor activity"/>
    <property type="evidence" value="ECO:0007669"/>
    <property type="project" value="InterPro"/>
</dbReference>
<dbReference type="FunFam" id="2.160.20.10:FF:000029">
    <property type="entry name" value="Pectinesterase 4"/>
    <property type="match status" value="1"/>
</dbReference>
<keyword evidence="8 10" id="KW-0063">Aspartyl esterase</keyword>
<evidence type="ECO:0000313" key="13">
    <source>
        <dbReference type="EMBL" id="KAJ3697135.1"/>
    </source>
</evidence>
<dbReference type="EMBL" id="JAMRDG010000001">
    <property type="protein sequence ID" value="KAJ3697135.1"/>
    <property type="molecule type" value="Genomic_DNA"/>
</dbReference>
<evidence type="ECO:0000256" key="2">
    <source>
        <dbReference type="ARBA" id="ARBA00005184"/>
    </source>
</evidence>
<comment type="caution">
    <text evidence="13">The sequence shown here is derived from an EMBL/GenBank/DDBJ whole genome shotgun (WGS) entry which is preliminary data.</text>
</comment>
<dbReference type="PROSITE" id="PS00503">
    <property type="entry name" value="PECTINESTERASE_2"/>
    <property type="match status" value="1"/>
</dbReference>
<dbReference type="Pfam" id="PF04043">
    <property type="entry name" value="PMEI"/>
    <property type="match status" value="1"/>
</dbReference>
<comment type="catalytic activity">
    <reaction evidence="10">
        <text>[(1-&gt;4)-alpha-D-galacturonosyl methyl ester](n) + n H2O = [(1-&gt;4)-alpha-D-galacturonosyl](n) + n methanol + n H(+)</text>
        <dbReference type="Rhea" id="RHEA:22380"/>
        <dbReference type="Rhea" id="RHEA-COMP:14570"/>
        <dbReference type="Rhea" id="RHEA-COMP:14573"/>
        <dbReference type="ChEBI" id="CHEBI:15377"/>
        <dbReference type="ChEBI" id="CHEBI:15378"/>
        <dbReference type="ChEBI" id="CHEBI:17790"/>
        <dbReference type="ChEBI" id="CHEBI:140522"/>
        <dbReference type="ChEBI" id="CHEBI:140523"/>
        <dbReference type="EC" id="3.1.1.11"/>
    </reaction>
</comment>
<evidence type="ECO:0000256" key="6">
    <source>
        <dbReference type="ARBA" id="ARBA00022512"/>
    </source>
</evidence>
<organism evidence="13 14">
    <name type="scientific">Rhynchospora tenuis</name>
    <dbReference type="NCBI Taxonomy" id="198213"/>
    <lineage>
        <taxon>Eukaryota</taxon>
        <taxon>Viridiplantae</taxon>
        <taxon>Streptophyta</taxon>
        <taxon>Embryophyta</taxon>
        <taxon>Tracheophyta</taxon>
        <taxon>Spermatophyta</taxon>
        <taxon>Magnoliopsida</taxon>
        <taxon>Liliopsida</taxon>
        <taxon>Poales</taxon>
        <taxon>Cyperaceae</taxon>
        <taxon>Cyperoideae</taxon>
        <taxon>Rhynchosporeae</taxon>
        <taxon>Rhynchospora</taxon>
    </lineage>
</organism>
<dbReference type="GO" id="GO:0042545">
    <property type="term" value="P:cell wall modification"/>
    <property type="evidence" value="ECO:0007669"/>
    <property type="project" value="UniProtKB-UniRule"/>
</dbReference>
<dbReference type="PANTHER" id="PTHR31707">
    <property type="entry name" value="PECTINESTERASE"/>
    <property type="match status" value="1"/>
</dbReference>
<dbReference type="AlphaFoldDB" id="A0AAD6EQF2"/>
<keyword evidence="14" id="KW-1185">Reference proteome</keyword>
<comment type="similarity">
    <text evidence="4">In the C-terminal section; belongs to the pectinesterase family.</text>
</comment>
<evidence type="ECO:0000256" key="3">
    <source>
        <dbReference type="ARBA" id="ARBA00006027"/>
    </source>
</evidence>
<dbReference type="InterPro" id="IPR000070">
    <property type="entry name" value="Pectinesterase_cat"/>
</dbReference>
<evidence type="ECO:0000256" key="1">
    <source>
        <dbReference type="ARBA" id="ARBA00004191"/>
    </source>
</evidence>
<reference evidence="13 14" key="1">
    <citation type="journal article" date="2022" name="Cell">
        <title>Repeat-based holocentromeres influence genome architecture and karyotype evolution.</title>
        <authorList>
            <person name="Hofstatter P.G."/>
            <person name="Thangavel G."/>
            <person name="Lux T."/>
            <person name="Neumann P."/>
            <person name="Vondrak T."/>
            <person name="Novak P."/>
            <person name="Zhang M."/>
            <person name="Costa L."/>
            <person name="Castellani M."/>
            <person name="Scott A."/>
            <person name="Toegelov H."/>
            <person name="Fuchs J."/>
            <person name="Mata-Sucre Y."/>
            <person name="Dias Y."/>
            <person name="Vanzela A.L.L."/>
            <person name="Huettel B."/>
            <person name="Almeida C.C.S."/>
            <person name="Simkova H."/>
            <person name="Souza G."/>
            <person name="Pedrosa-Harand A."/>
            <person name="Macas J."/>
            <person name="Mayer K.F.X."/>
            <person name="Houben A."/>
            <person name="Marques A."/>
        </authorList>
    </citation>
    <scope>NUCLEOTIDE SEQUENCE [LARGE SCALE GENOMIC DNA]</scope>
    <source>
        <strain evidence="13">RhyTen1mFocal</strain>
    </source>
</reference>
<accession>A0AAD6EQF2</accession>